<evidence type="ECO:0000259" key="4">
    <source>
        <dbReference type="Pfam" id="PF00724"/>
    </source>
</evidence>
<dbReference type="CDD" id="cd02933">
    <property type="entry name" value="OYE_like_FMN"/>
    <property type="match status" value="1"/>
</dbReference>
<dbReference type="AlphaFoldDB" id="A0A563VMC4"/>
<reference evidence="5 6" key="1">
    <citation type="submission" date="2019-01" db="EMBL/GenBank/DDBJ databases">
        <authorList>
            <person name="Brito A."/>
        </authorList>
    </citation>
    <scope>NUCLEOTIDE SEQUENCE [LARGE SCALE GENOMIC DNA]</scope>
    <source>
        <strain evidence="5">1</strain>
    </source>
</reference>
<name>A0A563VMC4_9CYAN</name>
<dbReference type="GO" id="GO:0010181">
    <property type="term" value="F:FMN binding"/>
    <property type="evidence" value="ECO:0007669"/>
    <property type="project" value="InterPro"/>
</dbReference>
<dbReference type="Proteomes" id="UP000320055">
    <property type="component" value="Unassembled WGS sequence"/>
</dbReference>
<dbReference type="PANTHER" id="PTHR22893">
    <property type="entry name" value="NADH OXIDOREDUCTASE-RELATED"/>
    <property type="match status" value="1"/>
</dbReference>
<dbReference type="SUPFAM" id="SSF51395">
    <property type="entry name" value="FMN-linked oxidoreductases"/>
    <property type="match status" value="1"/>
</dbReference>
<dbReference type="InterPro" id="IPR013785">
    <property type="entry name" value="Aldolase_TIM"/>
</dbReference>
<gene>
    <name evidence="5" type="primary">nemA</name>
    <name evidence="5" type="ORF">H1P_1560006</name>
</gene>
<evidence type="ECO:0000256" key="1">
    <source>
        <dbReference type="ARBA" id="ARBA00001917"/>
    </source>
</evidence>
<dbReference type="OrthoDB" id="9772736at2"/>
<dbReference type="EC" id="1.-.-.-" evidence="5"/>
<dbReference type="EMBL" id="CAACVJ010000064">
    <property type="protein sequence ID" value="VEP12606.1"/>
    <property type="molecule type" value="Genomic_DNA"/>
</dbReference>
<dbReference type="InterPro" id="IPR045247">
    <property type="entry name" value="Oye-like"/>
</dbReference>
<dbReference type="FunFam" id="3.20.20.70:FF:000059">
    <property type="entry name" value="N-ethylmaleimide reductase, FMN-linked"/>
    <property type="match status" value="1"/>
</dbReference>
<dbReference type="Pfam" id="PF00724">
    <property type="entry name" value="Oxidored_FMN"/>
    <property type="match status" value="1"/>
</dbReference>
<organism evidence="5 6">
    <name type="scientific">Hyella patelloides LEGE 07179</name>
    <dbReference type="NCBI Taxonomy" id="945734"/>
    <lineage>
        <taxon>Bacteria</taxon>
        <taxon>Bacillati</taxon>
        <taxon>Cyanobacteriota</taxon>
        <taxon>Cyanophyceae</taxon>
        <taxon>Pleurocapsales</taxon>
        <taxon>Hyellaceae</taxon>
        <taxon>Hyella</taxon>
    </lineage>
</organism>
<protein>
    <submittedName>
        <fullName evidence="5">N-ethylmaleimide reductase</fullName>
        <ecNumber evidence="5">1.-.-.-</ecNumber>
    </submittedName>
</protein>
<proteinExistence type="inferred from homology"/>
<dbReference type="Gene3D" id="3.20.20.70">
    <property type="entry name" value="Aldolase class I"/>
    <property type="match status" value="1"/>
</dbReference>
<comment type="cofactor">
    <cofactor evidence="1">
        <name>FMN</name>
        <dbReference type="ChEBI" id="CHEBI:58210"/>
    </cofactor>
</comment>
<evidence type="ECO:0000256" key="3">
    <source>
        <dbReference type="ARBA" id="ARBA00023002"/>
    </source>
</evidence>
<evidence type="ECO:0000313" key="6">
    <source>
        <dbReference type="Proteomes" id="UP000320055"/>
    </source>
</evidence>
<dbReference type="RefSeq" id="WP_144870630.1">
    <property type="nucleotide sequence ID" value="NZ_LR213907.1"/>
</dbReference>
<dbReference type="GO" id="GO:0016628">
    <property type="term" value="F:oxidoreductase activity, acting on the CH-CH group of donors, NAD or NADP as acceptor"/>
    <property type="evidence" value="ECO:0007669"/>
    <property type="project" value="UniProtKB-ARBA"/>
</dbReference>
<dbReference type="PANTHER" id="PTHR22893:SF98">
    <property type="entry name" value="OXIDOREDUCTASE"/>
    <property type="match status" value="1"/>
</dbReference>
<sequence length="368" mass="40644">MTTTTTTKLKLLSPATLGKLKLDNRMILAPLTRCRAGDGYVPQPINALYYAQRASAGLIISEATQVSRNGIGYANTPGIYNQEQIEGWKQIAKAVHNKGGKIFLQLWHAGRVAHPSLLEEEEIPIAPSPIAANALADLPYGQPPHVTPRELKLEEIPIVIEQFRQGAKNALNAGFDGVEIHAGNGYLPDQFLQDNSNQRTDKYGGPVEKRSRFLLEVVRAVVEVWSKERVGVRLSPSSNFNDMHDSNPTATFSYVAQELNRLGISYLHVIEPRIRGNVTIEDDGKGLGAKFFRPIFQGAIITAGGYNRDLGEAILQSNDADFVAYGRLFLANPDLPQRFALNASLNKHNRNTFYTSGEEGYTDYPILE</sequence>
<dbReference type="InterPro" id="IPR001155">
    <property type="entry name" value="OxRdtase_FMN_N"/>
</dbReference>
<accession>A0A563VMC4</accession>
<dbReference type="GO" id="GO:0005829">
    <property type="term" value="C:cytosol"/>
    <property type="evidence" value="ECO:0007669"/>
    <property type="project" value="UniProtKB-ARBA"/>
</dbReference>
<comment type="similarity">
    <text evidence="2">Belongs to the NADH:flavin oxidoreductase/NADH oxidase family.</text>
</comment>
<feature type="domain" description="NADH:flavin oxidoreductase/NADH oxidase N-terminal" evidence="4">
    <location>
        <begin position="10"/>
        <end position="342"/>
    </location>
</feature>
<keyword evidence="3 5" id="KW-0560">Oxidoreductase</keyword>
<evidence type="ECO:0000256" key="2">
    <source>
        <dbReference type="ARBA" id="ARBA00005979"/>
    </source>
</evidence>
<evidence type="ECO:0000313" key="5">
    <source>
        <dbReference type="EMBL" id="VEP12606.1"/>
    </source>
</evidence>
<keyword evidence="6" id="KW-1185">Reference proteome</keyword>